<proteinExistence type="predicted"/>
<dbReference type="Proteomes" id="UP000287651">
    <property type="component" value="Unassembled WGS sequence"/>
</dbReference>
<dbReference type="EMBL" id="AMZH03021754">
    <property type="protein sequence ID" value="RRT37903.1"/>
    <property type="molecule type" value="Genomic_DNA"/>
</dbReference>
<dbReference type="AlphaFoldDB" id="A0A426XEL4"/>
<feature type="non-terminal residue" evidence="3">
    <location>
        <position position="649"/>
    </location>
</feature>
<feature type="transmembrane region" description="Helical" evidence="2">
    <location>
        <begin position="107"/>
        <end position="127"/>
    </location>
</feature>
<feature type="region of interest" description="Disordered" evidence="1">
    <location>
        <begin position="598"/>
        <end position="619"/>
    </location>
</feature>
<keyword evidence="2" id="KW-1133">Transmembrane helix</keyword>
<feature type="region of interest" description="Disordered" evidence="1">
    <location>
        <begin position="406"/>
        <end position="514"/>
    </location>
</feature>
<reference evidence="3 4" key="1">
    <citation type="journal article" date="2014" name="Agronomy (Basel)">
        <title>A Draft Genome Sequence for Ensete ventricosum, the Drought-Tolerant Tree Against Hunger.</title>
        <authorList>
            <person name="Harrison J."/>
            <person name="Moore K.A."/>
            <person name="Paszkiewicz K."/>
            <person name="Jones T."/>
            <person name="Grant M."/>
            <person name="Ambacheew D."/>
            <person name="Muzemil S."/>
            <person name="Studholme D.J."/>
        </authorList>
    </citation>
    <scope>NUCLEOTIDE SEQUENCE [LARGE SCALE GENOMIC DNA]</scope>
</reference>
<gene>
    <name evidence="3" type="ORF">B296_00043596</name>
</gene>
<comment type="caution">
    <text evidence="3">The sequence shown here is derived from an EMBL/GenBank/DDBJ whole genome shotgun (WGS) entry which is preliminary data.</text>
</comment>
<feature type="compositionally biased region" description="Acidic residues" evidence="1">
    <location>
        <begin position="491"/>
        <end position="500"/>
    </location>
</feature>
<keyword evidence="2" id="KW-0812">Transmembrane</keyword>
<keyword evidence="2" id="KW-0472">Membrane</keyword>
<accession>A0A426XEL4</accession>
<protein>
    <submittedName>
        <fullName evidence="3">Uncharacterized protein</fullName>
    </submittedName>
</protein>
<feature type="compositionally biased region" description="Basic and acidic residues" evidence="1">
    <location>
        <begin position="471"/>
        <end position="490"/>
    </location>
</feature>
<organism evidence="3 4">
    <name type="scientific">Ensete ventricosum</name>
    <name type="common">Abyssinian banana</name>
    <name type="synonym">Musa ensete</name>
    <dbReference type="NCBI Taxonomy" id="4639"/>
    <lineage>
        <taxon>Eukaryota</taxon>
        <taxon>Viridiplantae</taxon>
        <taxon>Streptophyta</taxon>
        <taxon>Embryophyta</taxon>
        <taxon>Tracheophyta</taxon>
        <taxon>Spermatophyta</taxon>
        <taxon>Magnoliopsida</taxon>
        <taxon>Liliopsida</taxon>
        <taxon>Zingiberales</taxon>
        <taxon>Musaceae</taxon>
        <taxon>Ensete</taxon>
    </lineage>
</organism>
<name>A0A426XEL4_ENSVE</name>
<evidence type="ECO:0000256" key="1">
    <source>
        <dbReference type="SAM" id="MobiDB-lite"/>
    </source>
</evidence>
<evidence type="ECO:0000313" key="4">
    <source>
        <dbReference type="Proteomes" id="UP000287651"/>
    </source>
</evidence>
<feature type="compositionally biased region" description="Basic residues" evidence="1">
    <location>
        <begin position="456"/>
        <end position="470"/>
    </location>
</feature>
<evidence type="ECO:0000313" key="3">
    <source>
        <dbReference type="EMBL" id="RRT37903.1"/>
    </source>
</evidence>
<evidence type="ECO:0000256" key="2">
    <source>
        <dbReference type="SAM" id="Phobius"/>
    </source>
</evidence>
<sequence>MWKDKQRRVWCLPPSNLYQPTVLRFHCPEAATISYRTQPASSGRVEMFQLGSVVGSCKKVRSGWVGSRRDPSDGQVSLVVNFAIPPLRRGVGAFIVMVTGHSYLRSLLCLLLAMSSYFVAAFVVLAVRCAACLLPLGKVGLAPHYLCQVDHMTTDTPMLVSGRAQSRRVGHVVGPVVRGRRDVVVRSTFVISFSPPLEKTFSSLLIWVLKMRSCNEPSGCSEDRLVFDQGERELIQPSADLGRESWRFCRGADPGDLAEKVTSGTNLGDLAEEPISGINPGDLAEKVTYDTNLGDLAEEPISGTNPRDFAKGLISGTNPVDLAEEPISDINLGNLAEKVISDTNPKDLVEGLFASCLEEFVLVGRLKGNLYSSRAIKEMTELWLVKAGLNPAFRDRMDLPDKLRGMPKVSGGKAPSTRTAAPAWEVVTSPARETPKASSKRPIDASTEQVDDPARRPKKVKVLTMRHKSRHGEGETRSRSKGKEPARPSEELETLVESDEGGASPIHRRPRSMNDLFKTKVHKDDTGGLLHPQLARELYTLPSEVLLARAAKEMVMMTLFDRVHDAGRLITFMDYRISNLQQELDALKSGGGPEAVAKAEKRASELEQELGKTKQERDEALQRLEASEKELTEVRSNLAEIQRLLKEAR</sequence>